<feature type="region of interest" description="Disordered" evidence="1">
    <location>
        <begin position="1"/>
        <end position="26"/>
    </location>
</feature>
<evidence type="ECO:0000313" key="3">
    <source>
        <dbReference type="Proteomes" id="UP001204833"/>
    </source>
</evidence>
<feature type="region of interest" description="Disordered" evidence="1">
    <location>
        <begin position="69"/>
        <end position="100"/>
    </location>
</feature>
<dbReference type="GeneID" id="76151833"/>
<protein>
    <submittedName>
        <fullName evidence="2">Uncharacterized protein</fullName>
    </submittedName>
</protein>
<dbReference type="RefSeq" id="XP_051607639.1">
    <property type="nucleotide sequence ID" value="XM_051753229.1"/>
</dbReference>
<gene>
    <name evidence="2" type="ORF">KGF57_003775</name>
</gene>
<dbReference type="EMBL" id="JAIHNG010000133">
    <property type="protein sequence ID" value="KAI5954752.1"/>
    <property type="molecule type" value="Genomic_DNA"/>
</dbReference>
<dbReference type="AlphaFoldDB" id="A0AAD5FXM4"/>
<reference evidence="2 3" key="1">
    <citation type="journal article" date="2022" name="DNA Res.">
        <title>Genome analysis of five recently described species of the CUG-Ser clade uncovers Candida theae as a new hybrid lineage with pathogenic potential in the Candida parapsilosis species complex.</title>
        <authorList>
            <person name="Mixao V."/>
            <person name="Del Olmo V."/>
            <person name="Hegedusova E."/>
            <person name="Saus E."/>
            <person name="Pryszcz L."/>
            <person name="Cillingova A."/>
            <person name="Nosek J."/>
            <person name="Gabaldon T."/>
        </authorList>
    </citation>
    <scope>NUCLEOTIDE SEQUENCE [LARGE SCALE GENOMIC DNA]</scope>
    <source>
        <strain evidence="2 3">CBS 12239</strain>
    </source>
</reference>
<feature type="compositionally biased region" description="Basic and acidic residues" evidence="1">
    <location>
        <begin position="89"/>
        <end position="100"/>
    </location>
</feature>
<accession>A0AAD5FXM4</accession>
<dbReference type="Proteomes" id="UP001204833">
    <property type="component" value="Unassembled WGS sequence"/>
</dbReference>
<evidence type="ECO:0000313" key="2">
    <source>
        <dbReference type="EMBL" id="KAI5954752.1"/>
    </source>
</evidence>
<evidence type="ECO:0000256" key="1">
    <source>
        <dbReference type="SAM" id="MobiDB-lite"/>
    </source>
</evidence>
<organism evidence="2 3">
    <name type="scientific">Candida theae</name>
    <dbReference type="NCBI Taxonomy" id="1198502"/>
    <lineage>
        <taxon>Eukaryota</taxon>
        <taxon>Fungi</taxon>
        <taxon>Dikarya</taxon>
        <taxon>Ascomycota</taxon>
        <taxon>Saccharomycotina</taxon>
        <taxon>Pichiomycetes</taxon>
        <taxon>Debaryomycetaceae</taxon>
        <taxon>Candida/Lodderomyces clade</taxon>
        <taxon>Candida</taxon>
    </lineage>
</organism>
<keyword evidence="3" id="KW-1185">Reference proteome</keyword>
<name>A0AAD5FXM4_9ASCO</name>
<comment type="caution">
    <text evidence="2">The sequence shown here is derived from an EMBL/GenBank/DDBJ whole genome shotgun (WGS) entry which is preliminary data.</text>
</comment>
<proteinExistence type="predicted"/>
<sequence length="238" mass="27516">MVTTSELKRLESLHNRRDKESKDIDNGKPNLFSIDWLIRQELNQEGPTDTNSLAERNLRNKRLELLFQSIDSDSDEKNDTYRETTPNESRAKKEEETMRDETSINYPTTFLKPHELTNDLEIDLMESSLFSNRHDHQLKDPNSVQHNSYDIVDSLTNSNSVKDNSLRSVGSPDSIPARDRAFGVISPRITHRHHRNQSTSLGTDTHSCKANLKPLKRFRSVSQCDLVFPNLNFKKPKR</sequence>